<dbReference type="AlphaFoldDB" id="A0A0D6LJ31"/>
<keyword evidence="2" id="KW-1185">Reference proteome</keyword>
<dbReference type="EMBL" id="KE125069">
    <property type="protein sequence ID" value="EPB72070.1"/>
    <property type="molecule type" value="Genomic_DNA"/>
</dbReference>
<dbReference type="PANTHER" id="PTHR12734">
    <property type="entry name" value="METHYLTRANSFERASE-RELATED"/>
    <property type="match status" value="1"/>
</dbReference>
<reference evidence="1 2" key="1">
    <citation type="submission" date="2013-05" db="EMBL/GenBank/DDBJ databases">
        <title>Draft genome of the parasitic nematode Anyclostoma ceylanicum.</title>
        <authorList>
            <person name="Mitreva M."/>
        </authorList>
    </citation>
    <scope>NUCLEOTIDE SEQUENCE [LARGE SCALE GENOMIC DNA]</scope>
</reference>
<dbReference type="InterPro" id="IPR039769">
    <property type="entry name" value="Bud23-like"/>
</dbReference>
<evidence type="ECO:0000313" key="1">
    <source>
        <dbReference type="EMBL" id="EPB72070.1"/>
    </source>
</evidence>
<dbReference type="GO" id="GO:0016435">
    <property type="term" value="F:rRNA (guanine) methyltransferase activity"/>
    <property type="evidence" value="ECO:0007669"/>
    <property type="project" value="InterPro"/>
</dbReference>
<dbReference type="GO" id="GO:0070476">
    <property type="term" value="P:rRNA (guanine-N7)-methylation"/>
    <property type="evidence" value="ECO:0007669"/>
    <property type="project" value="InterPro"/>
</dbReference>
<sequence length="159" mass="17762">MAERALELLALPEEKSAFLLDIGCGTGISGGVLANSGHCWVGLDLGKPLSRTVNRVFTPSRLELASEDEEDRDNMGDFVWTDMGTGVPFRPGTISAIQWLCHANAADQNPKRRLHRFFQTLYGCLVSMSLFYRDLLGSCKHIYWLTYCRLGVLYVPECT</sequence>
<evidence type="ECO:0000313" key="2">
    <source>
        <dbReference type="Proteomes" id="UP000054495"/>
    </source>
</evidence>
<evidence type="ECO:0008006" key="3">
    <source>
        <dbReference type="Google" id="ProtNLM"/>
    </source>
</evidence>
<accession>A0A0D6LJ31</accession>
<protein>
    <recommendedName>
        <fullName evidence="3">Methyltransferase type 11 domain-containing protein</fullName>
    </recommendedName>
</protein>
<gene>
    <name evidence="1" type="ORF">ANCCEY_08821</name>
</gene>
<dbReference type="Proteomes" id="UP000054495">
    <property type="component" value="Unassembled WGS sequence"/>
</dbReference>
<dbReference type="SUPFAM" id="SSF53335">
    <property type="entry name" value="S-adenosyl-L-methionine-dependent methyltransferases"/>
    <property type="match status" value="1"/>
</dbReference>
<name>A0A0D6LJ31_9BILA</name>
<organism evidence="1 2">
    <name type="scientific">Ancylostoma ceylanicum</name>
    <dbReference type="NCBI Taxonomy" id="53326"/>
    <lineage>
        <taxon>Eukaryota</taxon>
        <taxon>Metazoa</taxon>
        <taxon>Ecdysozoa</taxon>
        <taxon>Nematoda</taxon>
        <taxon>Chromadorea</taxon>
        <taxon>Rhabditida</taxon>
        <taxon>Rhabditina</taxon>
        <taxon>Rhabditomorpha</taxon>
        <taxon>Strongyloidea</taxon>
        <taxon>Ancylostomatidae</taxon>
        <taxon>Ancylostomatinae</taxon>
        <taxon>Ancylostoma</taxon>
    </lineage>
</organism>
<dbReference type="InterPro" id="IPR029063">
    <property type="entry name" value="SAM-dependent_MTases_sf"/>
</dbReference>
<dbReference type="Gene3D" id="3.40.50.150">
    <property type="entry name" value="Vaccinia Virus protein VP39"/>
    <property type="match status" value="1"/>
</dbReference>
<proteinExistence type="predicted"/>
<dbReference type="GO" id="GO:0005730">
    <property type="term" value="C:nucleolus"/>
    <property type="evidence" value="ECO:0007669"/>
    <property type="project" value="TreeGrafter"/>
</dbReference>
<dbReference type="PANTHER" id="PTHR12734:SF0">
    <property type="entry name" value="18S RRNA (GUANINE-N(7))-METHYLTRANSFERASE-RELATED"/>
    <property type="match status" value="1"/>
</dbReference>